<dbReference type="Gene3D" id="3.40.50.300">
    <property type="entry name" value="P-loop containing nucleotide triphosphate hydrolases"/>
    <property type="match status" value="1"/>
</dbReference>
<comment type="caution">
    <text evidence="2">The sequence shown here is derived from an EMBL/GenBank/DDBJ whole genome shotgun (WGS) entry which is preliminary data.</text>
</comment>
<feature type="region of interest" description="Disordered" evidence="1">
    <location>
        <begin position="16"/>
        <end position="51"/>
    </location>
</feature>
<protein>
    <submittedName>
        <fullName evidence="2">Tetratricopeptide repeat protein</fullName>
    </submittedName>
</protein>
<feature type="compositionally biased region" description="Polar residues" evidence="1">
    <location>
        <begin position="24"/>
        <end position="33"/>
    </location>
</feature>
<keyword evidence="3" id="KW-1185">Reference proteome</keyword>
<dbReference type="SMART" id="SM00028">
    <property type="entry name" value="TPR"/>
    <property type="match status" value="6"/>
</dbReference>
<dbReference type="Gene3D" id="1.25.40.10">
    <property type="entry name" value="Tetratricopeptide repeat domain"/>
    <property type="match status" value="2"/>
</dbReference>
<dbReference type="InterPro" id="IPR011990">
    <property type="entry name" value="TPR-like_helical_dom_sf"/>
</dbReference>
<dbReference type="SUPFAM" id="SSF52540">
    <property type="entry name" value="P-loop containing nucleoside triphosphate hydrolases"/>
    <property type="match status" value="1"/>
</dbReference>
<dbReference type="InterPro" id="IPR027417">
    <property type="entry name" value="P-loop_NTPase"/>
</dbReference>
<dbReference type="Proteomes" id="UP000749040">
    <property type="component" value="Unassembled WGS sequence"/>
</dbReference>
<dbReference type="PRINTS" id="PR00364">
    <property type="entry name" value="DISEASERSIST"/>
</dbReference>
<reference evidence="2 3" key="1">
    <citation type="submission" date="2021-01" db="EMBL/GenBank/DDBJ databases">
        <title>Streptomyces acididurans sp. nov., isolated from a peat swamp forest soil.</title>
        <authorList>
            <person name="Chantavorakit T."/>
            <person name="Duangmal K."/>
        </authorList>
    </citation>
    <scope>NUCLEOTIDE SEQUENCE [LARGE SCALE GENOMIC DNA]</scope>
    <source>
        <strain evidence="2 3">KK5PA1</strain>
    </source>
</reference>
<name>A0ABS2TY53_9ACTN</name>
<gene>
    <name evidence="2" type="ORF">ITX44_27665</name>
</gene>
<evidence type="ECO:0000313" key="3">
    <source>
        <dbReference type="Proteomes" id="UP000749040"/>
    </source>
</evidence>
<evidence type="ECO:0000256" key="1">
    <source>
        <dbReference type="SAM" id="MobiDB-lite"/>
    </source>
</evidence>
<evidence type="ECO:0000313" key="2">
    <source>
        <dbReference type="EMBL" id="MBM9508266.1"/>
    </source>
</evidence>
<proteinExistence type="predicted"/>
<organism evidence="2 3">
    <name type="scientific">Actinacidiphila acididurans</name>
    <dbReference type="NCBI Taxonomy" id="2784346"/>
    <lineage>
        <taxon>Bacteria</taxon>
        <taxon>Bacillati</taxon>
        <taxon>Actinomycetota</taxon>
        <taxon>Actinomycetes</taxon>
        <taxon>Kitasatosporales</taxon>
        <taxon>Streptomycetaceae</taxon>
        <taxon>Actinacidiphila</taxon>
    </lineage>
</organism>
<dbReference type="SUPFAM" id="SSF48452">
    <property type="entry name" value="TPR-like"/>
    <property type="match status" value="2"/>
</dbReference>
<accession>A0ABS2TY53</accession>
<dbReference type="Pfam" id="PF13424">
    <property type="entry name" value="TPR_12"/>
    <property type="match status" value="1"/>
</dbReference>
<dbReference type="PANTHER" id="PTHR47691">
    <property type="entry name" value="REGULATOR-RELATED"/>
    <property type="match status" value="1"/>
</dbReference>
<dbReference type="EMBL" id="JADKYB010000017">
    <property type="protein sequence ID" value="MBM9508266.1"/>
    <property type="molecule type" value="Genomic_DNA"/>
</dbReference>
<dbReference type="InterPro" id="IPR019734">
    <property type="entry name" value="TPR_rpt"/>
</dbReference>
<dbReference type="PANTHER" id="PTHR47691:SF3">
    <property type="entry name" value="HTH-TYPE TRANSCRIPTIONAL REGULATOR RV0890C-RELATED"/>
    <property type="match status" value="1"/>
</dbReference>
<dbReference type="Pfam" id="PF13432">
    <property type="entry name" value="TPR_16"/>
    <property type="match status" value="2"/>
</dbReference>
<sequence>MCDVISPGWWSHFPRHRRRKANQEHTISTSDPQGGTPGESRNDLSGSSRDVVQAGNVSGGIHFHHGLAPGGSGPVPRQLPADVPGFVNRVAELRQLDAVLTDRDGAEVVVTVNVVAGTAGAGKTSLVLHWAHQIKHRFPDGQLFVNLRGYDPGEPVTADQALRGFLRGLGVPTAEIPRDIDTAAALYRSLLAERRVLVLLDNAATVGQVRPLLPGTGNSLVVVTSRSRLSSLAVRDGARRLTLGVLPEPEAVALLRAVTSGYRPEDDTAKLTELARLCAQLPLALRIAAERAASHPHMRLDDLIAELRDESALWDALSTGSDEEAEAVRTVFAWSYRALPEQAARLFRLLGLHPGAEFSLSAAAALADLPPHRVRQLLDDLVGAHLLEQTAPDRYQFHDLLRAYATGQAQTDEPEEHREAALRRVLEWYLLSADAAQGHISPAAEHLALDDASAPAAPVPEFADYHAAVDWAEREQGVFPHLVRAATVAGLDELAWKLAAALWNARPPSMPENDWLGLGHLGLEAAERLGDIRAQVLLRTDLGRAYRTVNRFAEGLDHLEAALRLVRDGGSRLDEARILNLIGLTHLRLRRLDSAADAIGEAAAIFQDAGEPLWAANATANTASTHLSAGRLPEAEAAAERALAAHRALNHRRGEGNALRITAALHLEQGRVAQARQAAEEALEIALNLRDHALEGFWLLTLGDVQRAAGQHADALTSYQRSAMLHRRLADRSREALAWRGTGQTYTALERPDEAADFHRRAAAVHRELDDTWQHAVELDHLADAIAAKDPEQARAHWAEALALLAPYTDPRALEVRRRIEERLAAGDRAG</sequence>